<name>A0A2P5HSQ6_DIAHE</name>
<dbReference type="InterPro" id="IPR011009">
    <property type="entry name" value="Kinase-like_dom_sf"/>
</dbReference>
<dbReference type="EMBL" id="MAVT02000825">
    <property type="protein sequence ID" value="POS73293.1"/>
    <property type="molecule type" value="Genomic_DNA"/>
</dbReference>
<dbReference type="OrthoDB" id="5404599at2759"/>
<keyword evidence="3" id="KW-1185">Reference proteome</keyword>
<evidence type="ECO:0000313" key="2">
    <source>
        <dbReference type="EMBL" id="POS73293.1"/>
    </source>
</evidence>
<dbReference type="PANTHER" id="PTHR21310:SF54">
    <property type="entry name" value="AMINOGLYCOSIDE PHOSPHOTRANSFERASE DOMAIN-CONTAINING PROTEIN"/>
    <property type="match status" value="1"/>
</dbReference>
<evidence type="ECO:0000259" key="1">
    <source>
        <dbReference type="Pfam" id="PF01636"/>
    </source>
</evidence>
<dbReference type="Gene3D" id="3.90.1200.10">
    <property type="match status" value="1"/>
</dbReference>
<evidence type="ECO:0000313" key="3">
    <source>
        <dbReference type="Proteomes" id="UP000094444"/>
    </source>
</evidence>
<dbReference type="STRING" id="158607.A0A2P5HSQ6"/>
<dbReference type="InterPro" id="IPR051678">
    <property type="entry name" value="AGP_Transferase"/>
</dbReference>
<sequence length="349" mass="39831">MNNFYARLQLLRITLSPSMFVPPTRTYTTRSLTSPGLFMEQASPGTITLHVPKYGDDPSHLEFRDTSFFKTANSNLPSAAEVLQRYRNDSESFYGIAIFQDLGLVVKFGQPSHVHLDNALTMRALWQAFPNRDIPVPEVFGWTSENNTNFIYMSILPGKNLYEVWATLSPSEKESICKDLGLIQGFLRRLRPESEETFIGSITRGEVRDRFARDDALNGRSGPFATIRDFNDWVQLAALPTTPLSHREYEDPYRDFLPDIGDIHFAHGDFHLGNIMVSNVPGSATVITGVVDWEEAGWYPSYWEYCKMALVVDEDHEVFTHGYIDSIMPQRCDNEITAVGEYWSWRGYP</sequence>
<dbReference type="SUPFAM" id="SSF56112">
    <property type="entry name" value="Protein kinase-like (PK-like)"/>
    <property type="match status" value="1"/>
</dbReference>
<dbReference type="AlphaFoldDB" id="A0A2P5HSQ6"/>
<proteinExistence type="predicted"/>
<gene>
    <name evidence="2" type="ORF">DHEL01_v208312</name>
</gene>
<dbReference type="Proteomes" id="UP000094444">
    <property type="component" value="Unassembled WGS sequence"/>
</dbReference>
<comment type="caution">
    <text evidence="2">The sequence shown here is derived from an EMBL/GenBank/DDBJ whole genome shotgun (WGS) entry which is preliminary data.</text>
</comment>
<protein>
    <recommendedName>
        <fullName evidence="1">Aminoglycoside phosphotransferase domain-containing protein</fullName>
    </recommendedName>
</protein>
<dbReference type="InterPro" id="IPR002575">
    <property type="entry name" value="Aminoglycoside_PTrfase"/>
</dbReference>
<dbReference type="PANTHER" id="PTHR21310">
    <property type="entry name" value="AMINOGLYCOSIDE PHOSPHOTRANSFERASE-RELATED-RELATED"/>
    <property type="match status" value="1"/>
</dbReference>
<organism evidence="2 3">
    <name type="scientific">Diaporthe helianthi</name>
    <dbReference type="NCBI Taxonomy" id="158607"/>
    <lineage>
        <taxon>Eukaryota</taxon>
        <taxon>Fungi</taxon>
        <taxon>Dikarya</taxon>
        <taxon>Ascomycota</taxon>
        <taxon>Pezizomycotina</taxon>
        <taxon>Sordariomycetes</taxon>
        <taxon>Sordariomycetidae</taxon>
        <taxon>Diaporthales</taxon>
        <taxon>Diaporthaceae</taxon>
        <taxon>Diaporthe</taxon>
    </lineage>
</organism>
<reference evidence="2" key="1">
    <citation type="submission" date="2017-09" db="EMBL/GenBank/DDBJ databases">
        <title>Polyketide synthases of a Diaporthe helianthi virulent isolate.</title>
        <authorList>
            <person name="Baroncelli R."/>
        </authorList>
    </citation>
    <scope>NUCLEOTIDE SEQUENCE [LARGE SCALE GENOMIC DNA]</scope>
    <source>
        <strain evidence="2">7/96</strain>
    </source>
</reference>
<accession>A0A2P5HSQ6</accession>
<feature type="domain" description="Aminoglycoside phosphotransferase" evidence="1">
    <location>
        <begin position="104"/>
        <end position="314"/>
    </location>
</feature>
<dbReference type="Pfam" id="PF01636">
    <property type="entry name" value="APH"/>
    <property type="match status" value="1"/>
</dbReference>
<dbReference type="InParanoid" id="A0A2P5HSQ6"/>